<dbReference type="GO" id="GO:0046872">
    <property type="term" value="F:metal ion binding"/>
    <property type="evidence" value="ECO:0007669"/>
    <property type="project" value="UniProtKB-KW"/>
</dbReference>
<comment type="function">
    <text evidence="9 10">Fluoride-specific ion channel. Important for reducing fluoride concentration in the cell, thus reducing its toxicity.</text>
</comment>
<keyword evidence="10" id="KW-0915">Sodium</keyword>
<evidence type="ECO:0000256" key="9">
    <source>
        <dbReference type="ARBA" id="ARBA00049940"/>
    </source>
</evidence>
<feature type="binding site" evidence="10">
    <location>
        <position position="77"/>
    </location>
    <ligand>
        <name>Na(+)</name>
        <dbReference type="ChEBI" id="CHEBI:29101"/>
        <note>structural</note>
    </ligand>
</feature>
<comment type="subcellular location">
    <subcellularLocation>
        <location evidence="1 10">Cell membrane</location>
        <topology evidence="1 10">Multi-pass membrane protein</topology>
    </subcellularLocation>
</comment>
<keyword evidence="12" id="KW-1185">Reference proteome</keyword>
<keyword evidence="6 10" id="KW-0407">Ion channel</keyword>
<dbReference type="RefSeq" id="WP_307241944.1">
    <property type="nucleotide sequence ID" value="NZ_JAUSUZ010000001.1"/>
</dbReference>
<evidence type="ECO:0000256" key="4">
    <source>
        <dbReference type="ARBA" id="ARBA00022989"/>
    </source>
</evidence>
<dbReference type="Proteomes" id="UP001240236">
    <property type="component" value="Unassembled WGS sequence"/>
</dbReference>
<feature type="transmembrane region" description="Helical" evidence="10">
    <location>
        <begin position="37"/>
        <end position="54"/>
    </location>
</feature>
<keyword evidence="10" id="KW-0479">Metal-binding</keyword>
<keyword evidence="10" id="KW-0813">Transport</keyword>
<evidence type="ECO:0000256" key="5">
    <source>
        <dbReference type="ARBA" id="ARBA00023136"/>
    </source>
</evidence>
<dbReference type="HAMAP" id="MF_00454">
    <property type="entry name" value="FluC"/>
    <property type="match status" value="1"/>
</dbReference>
<reference evidence="11 12" key="1">
    <citation type="submission" date="2023-07" db="EMBL/GenBank/DDBJ databases">
        <title>Sequencing the genomes of 1000 actinobacteria strains.</title>
        <authorList>
            <person name="Klenk H.-P."/>
        </authorList>
    </citation>
    <scope>NUCLEOTIDE SEQUENCE [LARGE SCALE GENOMIC DNA]</scope>
    <source>
        <strain evidence="11 12">DSM 44709</strain>
    </source>
</reference>
<dbReference type="Pfam" id="PF02537">
    <property type="entry name" value="CRCB"/>
    <property type="match status" value="1"/>
</dbReference>
<keyword evidence="5 10" id="KW-0472">Membrane</keyword>
<evidence type="ECO:0000256" key="10">
    <source>
        <dbReference type="HAMAP-Rule" id="MF_00454"/>
    </source>
</evidence>
<dbReference type="InterPro" id="IPR003691">
    <property type="entry name" value="FluC"/>
</dbReference>
<gene>
    <name evidence="10" type="primary">fluC</name>
    <name evidence="10" type="synonym">crcB</name>
    <name evidence="11" type="ORF">J2S42_004388</name>
</gene>
<protein>
    <recommendedName>
        <fullName evidence="10">Fluoride-specific ion channel FluC</fullName>
    </recommendedName>
</protein>
<accession>A0AAE3W1F6</accession>
<evidence type="ECO:0000313" key="11">
    <source>
        <dbReference type="EMBL" id="MDQ0367719.1"/>
    </source>
</evidence>
<proteinExistence type="inferred from homology"/>
<organism evidence="11 12">
    <name type="scientific">Catenuloplanes indicus</name>
    <dbReference type="NCBI Taxonomy" id="137267"/>
    <lineage>
        <taxon>Bacteria</taxon>
        <taxon>Bacillati</taxon>
        <taxon>Actinomycetota</taxon>
        <taxon>Actinomycetes</taxon>
        <taxon>Micromonosporales</taxon>
        <taxon>Micromonosporaceae</taxon>
        <taxon>Catenuloplanes</taxon>
    </lineage>
</organism>
<comment type="similarity">
    <text evidence="7 10">Belongs to the fluoride channel Fluc/FEX (TC 1.A.43) family.</text>
</comment>
<feature type="binding site" evidence="10">
    <location>
        <position position="74"/>
    </location>
    <ligand>
        <name>Na(+)</name>
        <dbReference type="ChEBI" id="CHEBI:29101"/>
        <note>structural</note>
    </ligand>
</feature>
<evidence type="ECO:0000256" key="3">
    <source>
        <dbReference type="ARBA" id="ARBA00022692"/>
    </source>
</evidence>
<evidence type="ECO:0000313" key="12">
    <source>
        <dbReference type="Proteomes" id="UP001240236"/>
    </source>
</evidence>
<evidence type="ECO:0000256" key="2">
    <source>
        <dbReference type="ARBA" id="ARBA00022475"/>
    </source>
</evidence>
<dbReference type="PANTHER" id="PTHR28259:SF1">
    <property type="entry name" value="FLUORIDE EXPORT PROTEIN 1-RELATED"/>
    <property type="match status" value="1"/>
</dbReference>
<keyword evidence="3 10" id="KW-0812">Transmembrane</keyword>
<sequence length="126" mass="12467">MITTGWPVIGAVAAGGALGAAARYAATAAAPGPWTTVAINVAGCLAMGAFLARIEDRPGTHPLLRPFVATGVLGGFTTFSAFAVQTLGLGDRPLLAAGYLAATVAGSLGAVRLGHRLGRGVKENPA</sequence>
<dbReference type="GO" id="GO:0005886">
    <property type="term" value="C:plasma membrane"/>
    <property type="evidence" value="ECO:0007669"/>
    <property type="project" value="UniProtKB-SubCell"/>
</dbReference>
<evidence type="ECO:0000256" key="7">
    <source>
        <dbReference type="ARBA" id="ARBA00035120"/>
    </source>
</evidence>
<keyword evidence="2 10" id="KW-1003">Cell membrane</keyword>
<evidence type="ECO:0000256" key="6">
    <source>
        <dbReference type="ARBA" id="ARBA00023303"/>
    </source>
</evidence>
<comment type="catalytic activity">
    <reaction evidence="8">
        <text>fluoride(in) = fluoride(out)</text>
        <dbReference type="Rhea" id="RHEA:76159"/>
        <dbReference type="ChEBI" id="CHEBI:17051"/>
    </reaction>
    <physiologicalReaction direction="left-to-right" evidence="8">
        <dbReference type="Rhea" id="RHEA:76160"/>
    </physiologicalReaction>
</comment>
<dbReference type="AlphaFoldDB" id="A0AAE3W1F6"/>
<dbReference type="GO" id="GO:0140114">
    <property type="term" value="P:cellular detoxification of fluoride"/>
    <property type="evidence" value="ECO:0007669"/>
    <property type="project" value="UniProtKB-UniRule"/>
</dbReference>
<dbReference type="GO" id="GO:0062054">
    <property type="term" value="F:fluoride channel activity"/>
    <property type="evidence" value="ECO:0007669"/>
    <property type="project" value="UniProtKB-UniRule"/>
</dbReference>
<keyword evidence="10" id="KW-0406">Ion transport</keyword>
<name>A0AAE3W1F6_9ACTN</name>
<keyword evidence="4 10" id="KW-1133">Transmembrane helix</keyword>
<dbReference type="PANTHER" id="PTHR28259">
    <property type="entry name" value="FLUORIDE EXPORT PROTEIN 1-RELATED"/>
    <property type="match status" value="1"/>
</dbReference>
<feature type="transmembrane region" description="Helical" evidence="10">
    <location>
        <begin position="66"/>
        <end position="88"/>
    </location>
</feature>
<feature type="transmembrane region" description="Helical" evidence="10">
    <location>
        <begin position="94"/>
        <end position="113"/>
    </location>
</feature>
<evidence type="ECO:0000256" key="8">
    <source>
        <dbReference type="ARBA" id="ARBA00035585"/>
    </source>
</evidence>
<comment type="caution">
    <text evidence="11">The sequence shown here is derived from an EMBL/GenBank/DDBJ whole genome shotgun (WGS) entry which is preliminary data.</text>
</comment>
<evidence type="ECO:0000256" key="1">
    <source>
        <dbReference type="ARBA" id="ARBA00004651"/>
    </source>
</evidence>
<comment type="activity regulation">
    <text evidence="10">Na(+) is not transported, but it plays an essential structural role and its presence is essential for fluoride channel function.</text>
</comment>
<dbReference type="EMBL" id="JAUSUZ010000001">
    <property type="protein sequence ID" value="MDQ0367719.1"/>
    <property type="molecule type" value="Genomic_DNA"/>
</dbReference>